<dbReference type="eggNOG" id="ENOG5031DR9">
    <property type="taxonomic scope" value="Bacteria"/>
</dbReference>
<evidence type="ECO:0000259" key="1">
    <source>
        <dbReference type="Pfam" id="PF03869"/>
    </source>
</evidence>
<evidence type="ECO:0000313" key="3">
    <source>
        <dbReference type="Proteomes" id="UP000000430"/>
    </source>
</evidence>
<dbReference type="STRING" id="202950.GCA_001485005_00218"/>
<dbReference type="InterPro" id="IPR005569">
    <property type="entry name" value="Arc_DNA-bd_dom"/>
</dbReference>
<dbReference type="Proteomes" id="UP000000430">
    <property type="component" value="Chromosome"/>
</dbReference>
<dbReference type="EMBL" id="CR543861">
    <property type="protein sequence ID" value="CAG68971.1"/>
    <property type="molecule type" value="Genomic_DNA"/>
</dbReference>
<protein>
    <recommendedName>
        <fullName evidence="1">Arc-like DNA binding domain-containing protein</fullName>
    </recommendedName>
</protein>
<gene>
    <name evidence="2" type="ordered locus">ACIAD2172</name>
</gene>
<name>Q6FAE2_ACIAD</name>
<dbReference type="GO" id="GO:0006355">
    <property type="term" value="P:regulation of DNA-templated transcription"/>
    <property type="evidence" value="ECO:0007669"/>
    <property type="project" value="InterPro"/>
</dbReference>
<reference evidence="2 3" key="1">
    <citation type="journal article" date="2004" name="Nucleic Acids Res.">
        <title>Unique features revealed by the genome sequence of Acinetobacter sp. ADP1, a versatile and naturally transformation competent bacterium.</title>
        <authorList>
            <person name="Barbe V."/>
            <person name="Vallenet D."/>
            <person name="Fonknechten N."/>
            <person name="Kreimeyer A."/>
            <person name="Oztas S."/>
            <person name="Labarre L."/>
            <person name="Cruveiller S."/>
            <person name="Robert C."/>
            <person name="Duprat S."/>
            <person name="Wincker P."/>
            <person name="Ornston L.N."/>
            <person name="Weissenbach J."/>
            <person name="Marliere P."/>
            <person name="Cohen G.N."/>
            <person name="Medigue C."/>
        </authorList>
    </citation>
    <scope>NUCLEOTIDE SEQUENCE [LARGE SCALE GENOMIC DNA]</scope>
    <source>
        <strain evidence="3">ATCC 33305 / BD413 / ADP1</strain>
    </source>
</reference>
<dbReference type="InterPro" id="IPR013321">
    <property type="entry name" value="Arc_rbn_hlx_hlx"/>
</dbReference>
<dbReference type="HOGENOM" id="CLU_171568_3_1_6"/>
<dbReference type="SUPFAM" id="SSF47598">
    <property type="entry name" value="Ribbon-helix-helix"/>
    <property type="match status" value="1"/>
</dbReference>
<feature type="domain" description="Arc-like DNA binding" evidence="1">
    <location>
        <begin position="4"/>
        <end position="44"/>
    </location>
</feature>
<dbReference type="Pfam" id="PF03869">
    <property type="entry name" value="Arc"/>
    <property type="match status" value="1"/>
</dbReference>
<sequence length="85" mass="10042">MNQRDPQYKLRWSEELRDKIAQSAKEHNRSMNADIVARLEQSFDAQNHDEIIGKIPTENLMMELSYRFKGFTIAVMEKQDDKKSP</sequence>
<dbReference type="KEGG" id="aci:ACIAD2172"/>
<organism evidence="2 3">
    <name type="scientific">Acinetobacter baylyi (strain ATCC 33305 / BD413 / ADP1)</name>
    <dbReference type="NCBI Taxonomy" id="62977"/>
    <lineage>
        <taxon>Bacteria</taxon>
        <taxon>Pseudomonadati</taxon>
        <taxon>Pseudomonadota</taxon>
        <taxon>Gammaproteobacteria</taxon>
        <taxon>Moraxellales</taxon>
        <taxon>Moraxellaceae</taxon>
        <taxon>Acinetobacter</taxon>
    </lineage>
</organism>
<accession>Q6FAE2</accession>
<dbReference type="AlphaFoldDB" id="Q6FAE2"/>
<dbReference type="Gene3D" id="1.10.1220.10">
    <property type="entry name" value="Met repressor-like"/>
    <property type="match status" value="1"/>
</dbReference>
<proteinExistence type="predicted"/>
<dbReference type="GO" id="GO:0003677">
    <property type="term" value="F:DNA binding"/>
    <property type="evidence" value="ECO:0007669"/>
    <property type="project" value="InterPro"/>
</dbReference>
<dbReference type="InterPro" id="IPR010985">
    <property type="entry name" value="Ribbon_hlx_hlx"/>
</dbReference>
<evidence type="ECO:0000313" key="2">
    <source>
        <dbReference type="EMBL" id="CAG68971.1"/>
    </source>
</evidence>